<keyword evidence="14" id="KW-1185">Reference proteome</keyword>
<keyword evidence="4 11" id="KW-0662">Pyridine nucleotide biosynthesis</keyword>
<feature type="domain" description="Cytidyltransferase-like" evidence="12">
    <location>
        <begin position="18"/>
        <end position="182"/>
    </location>
</feature>
<dbReference type="NCBIfam" id="TIGR00482">
    <property type="entry name" value="nicotinate (nicotinamide) nucleotide adenylyltransferase"/>
    <property type="match status" value="1"/>
</dbReference>
<evidence type="ECO:0000256" key="5">
    <source>
        <dbReference type="ARBA" id="ARBA00022679"/>
    </source>
</evidence>
<comment type="pathway">
    <text evidence="2 11">Cofactor biosynthesis; NAD(+) biosynthesis; deamido-NAD(+) from nicotinate D-ribonucleotide: step 1/1.</text>
</comment>
<dbReference type="GO" id="GO:0016779">
    <property type="term" value="F:nucleotidyltransferase activity"/>
    <property type="evidence" value="ECO:0007669"/>
    <property type="project" value="UniProtKB-KW"/>
</dbReference>
<keyword evidence="8 11" id="KW-0067">ATP-binding</keyword>
<evidence type="ECO:0000256" key="3">
    <source>
        <dbReference type="ARBA" id="ARBA00009014"/>
    </source>
</evidence>
<dbReference type="Proteomes" id="UP001499951">
    <property type="component" value="Unassembled WGS sequence"/>
</dbReference>
<dbReference type="Pfam" id="PF01467">
    <property type="entry name" value="CTP_transf_like"/>
    <property type="match status" value="1"/>
</dbReference>
<dbReference type="EC" id="2.7.7.18" evidence="11"/>
<dbReference type="InterPro" id="IPR005248">
    <property type="entry name" value="NadD/NMNAT"/>
</dbReference>
<dbReference type="PANTHER" id="PTHR39321">
    <property type="entry name" value="NICOTINATE-NUCLEOTIDE ADENYLYLTRANSFERASE-RELATED"/>
    <property type="match status" value="1"/>
</dbReference>
<accession>A0ABN1EXQ8</accession>
<evidence type="ECO:0000256" key="7">
    <source>
        <dbReference type="ARBA" id="ARBA00022741"/>
    </source>
</evidence>
<evidence type="ECO:0000259" key="12">
    <source>
        <dbReference type="Pfam" id="PF01467"/>
    </source>
</evidence>
<organism evidence="13 14">
    <name type="scientific">Rhizomicrobium electricum</name>
    <dbReference type="NCBI Taxonomy" id="480070"/>
    <lineage>
        <taxon>Bacteria</taxon>
        <taxon>Pseudomonadati</taxon>
        <taxon>Pseudomonadota</taxon>
        <taxon>Alphaproteobacteria</taxon>
        <taxon>Micropepsales</taxon>
        <taxon>Micropepsaceae</taxon>
        <taxon>Rhizomicrobium</taxon>
    </lineage>
</organism>
<comment type="similarity">
    <text evidence="3 11">Belongs to the NadD family.</text>
</comment>
<evidence type="ECO:0000256" key="6">
    <source>
        <dbReference type="ARBA" id="ARBA00022695"/>
    </source>
</evidence>
<gene>
    <name evidence="11" type="primary">nadD</name>
    <name evidence="13" type="ORF">GCM10008942_27360</name>
</gene>
<proteinExistence type="inferred from homology"/>
<keyword evidence="6 11" id="KW-0548">Nucleotidyltransferase</keyword>
<evidence type="ECO:0000256" key="10">
    <source>
        <dbReference type="ARBA" id="ARBA00048721"/>
    </source>
</evidence>
<dbReference type="InterPro" id="IPR014729">
    <property type="entry name" value="Rossmann-like_a/b/a_fold"/>
</dbReference>
<keyword evidence="5 11" id="KW-0808">Transferase</keyword>
<sequence>MSILRPPGPVGQGLRIGLMGGSFNPAHEGHLYVAETAIRRLGLDYVWMLVAPQNPLKPVAGMASLEDRLAGARKLVGNNRRLIVTGIEQAMRSRYTVDTVRTIKTRFGGVAFVWLMGSDNLEQFHRWRRWRAILAAVPAAVVLRPGSTLAPLKAKASRICPGRFTIIDGRRNSESATAIRARLASASGA</sequence>
<dbReference type="RefSeq" id="WP_166936322.1">
    <property type="nucleotide sequence ID" value="NZ_BAAADD010000007.1"/>
</dbReference>
<reference evidence="13 14" key="1">
    <citation type="journal article" date="2019" name="Int. J. Syst. Evol. Microbiol.">
        <title>The Global Catalogue of Microorganisms (GCM) 10K type strain sequencing project: providing services to taxonomists for standard genome sequencing and annotation.</title>
        <authorList>
            <consortium name="The Broad Institute Genomics Platform"/>
            <consortium name="The Broad Institute Genome Sequencing Center for Infectious Disease"/>
            <person name="Wu L."/>
            <person name="Ma J."/>
        </authorList>
    </citation>
    <scope>NUCLEOTIDE SEQUENCE [LARGE SCALE GENOMIC DNA]</scope>
    <source>
        <strain evidence="13 14">JCM 15089</strain>
    </source>
</reference>
<dbReference type="EMBL" id="BAAADD010000007">
    <property type="protein sequence ID" value="GAA0577007.1"/>
    <property type="molecule type" value="Genomic_DNA"/>
</dbReference>
<evidence type="ECO:0000256" key="2">
    <source>
        <dbReference type="ARBA" id="ARBA00005019"/>
    </source>
</evidence>
<comment type="function">
    <text evidence="1 11">Catalyzes the reversible adenylation of nicotinate mononucleotide (NaMN) to nicotinic acid adenine dinucleotide (NaAD).</text>
</comment>
<dbReference type="SUPFAM" id="SSF52374">
    <property type="entry name" value="Nucleotidylyl transferase"/>
    <property type="match status" value="1"/>
</dbReference>
<comment type="catalytic activity">
    <reaction evidence="10 11">
        <text>nicotinate beta-D-ribonucleotide + ATP + H(+) = deamido-NAD(+) + diphosphate</text>
        <dbReference type="Rhea" id="RHEA:22860"/>
        <dbReference type="ChEBI" id="CHEBI:15378"/>
        <dbReference type="ChEBI" id="CHEBI:30616"/>
        <dbReference type="ChEBI" id="CHEBI:33019"/>
        <dbReference type="ChEBI" id="CHEBI:57502"/>
        <dbReference type="ChEBI" id="CHEBI:58437"/>
        <dbReference type="EC" id="2.7.7.18"/>
    </reaction>
</comment>
<evidence type="ECO:0000256" key="9">
    <source>
        <dbReference type="ARBA" id="ARBA00023027"/>
    </source>
</evidence>
<keyword evidence="9 11" id="KW-0520">NAD</keyword>
<dbReference type="InterPro" id="IPR004821">
    <property type="entry name" value="Cyt_trans-like"/>
</dbReference>
<evidence type="ECO:0000256" key="4">
    <source>
        <dbReference type="ARBA" id="ARBA00022642"/>
    </source>
</evidence>
<name>A0ABN1EXQ8_9PROT</name>
<evidence type="ECO:0000256" key="11">
    <source>
        <dbReference type="HAMAP-Rule" id="MF_00244"/>
    </source>
</evidence>
<evidence type="ECO:0000313" key="13">
    <source>
        <dbReference type="EMBL" id="GAA0577007.1"/>
    </source>
</evidence>
<comment type="caution">
    <text evidence="13">The sequence shown here is derived from an EMBL/GenBank/DDBJ whole genome shotgun (WGS) entry which is preliminary data.</text>
</comment>
<dbReference type="CDD" id="cd02165">
    <property type="entry name" value="NMNAT"/>
    <property type="match status" value="1"/>
</dbReference>
<dbReference type="Gene3D" id="3.40.50.620">
    <property type="entry name" value="HUPs"/>
    <property type="match status" value="1"/>
</dbReference>
<dbReference type="PANTHER" id="PTHR39321:SF3">
    <property type="entry name" value="PHOSPHOPANTETHEINE ADENYLYLTRANSFERASE"/>
    <property type="match status" value="1"/>
</dbReference>
<evidence type="ECO:0000313" key="14">
    <source>
        <dbReference type="Proteomes" id="UP001499951"/>
    </source>
</evidence>
<protein>
    <recommendedName>
        <fullName evidence="11">Probable nicotinate-nucleotide adenylyltransferase</fullName>
        <ecNumber evidence="11">2.7.7.18</ecNumber>
    </recommendedName>
    <alternativeName>
        <fullName evidence="11">Deamido-NAD(+) diphosphorylase</fullName>
    </alternativeName>
    <alternativeName>
        <fullName evidence="11">Deamido-NAD(+) pyrophosphorylase</fullName>
    </alternativeName>
    <alternativeName>
        <fullName evidence="11">Nicotinate mononucleotide adenylyltransferase</fullName>
        <shortName evidence="11">NaMN adenylyltransferase</shortName>
    </alternativeName>
</protein>
<evidence type="ECO:0000256" key="1">
    <source>
        <dbReference type="ARBA" id="ARBA00002324"/>
    </source>
</evidence>
<keyword evidence="7 11" id="KW-0547">Nucleotide-binding</keyword>
<evidence type="ECO:0000256" key="8">
    <source>
        <dbReference type="ARBA" id="ARBA00022840"/>
    </source>
</evidence>
<dbReference type="HAMAP" id="MF_00244">
    <property type="entry name" value="NaMN_adenylyltr"/>
    <property type="match status" value="1"/>
</dbReference>